<sequence>MAMPDFVLDMERRLGVNKAKAEIVVVPYKGDVLYVANSSSALGCSALGDFADAIDEKNQREVRNQFMYSVPFRVRAINTNGPVTLASVLLAQGKTPVVWELYPLFGQNAFSGGCSEAQNGVVRFPVPRGERQADEWLRLGSNTEFTVFLLIGNPSADPSLPLAVRLPVCAQCFTGPLRKGKKNKNTAGFDRVPNDLKFEKCDCGLVQYCSAACRQLHSEVHTEICTEACIRQRIGGMSWRRCSVPLPPSLDLQRDNIGCWTDYFSNRKVQLSPAGSLQATLLLSFPLTLLFAVEKARALNVLPGTSPLRIDLVGAWILEALVLEHGCFAELARGLSSTDVILRLVGPELQVGDLKTVRERLAGLGVSSMRLSVHKKTYQEVLEKTNEKAMPHLVVAPDAGIRESWFPALHMVCDRGVPLMATGYDLWDAAGDLACLCENLPRKPKVLADGRNPFFGHLGDLAKQKVKPDLGQRESEGELTRLVGSGGLAGVEEKIRASKNSVVTAGLANSHYYFINGYEGSKENA</sequence>
<dbReference type="EMBL" id="CDMZ01005839">
    <property type="protein sequence ID" value="CEM55021.1"/>
    <property type="molecule type" value="Genomic_DNA"/>
</dbReference>
<dbReference type="PANTHER" id="PTHR28069:SF1">
    <property type="entry name" value="PROTEIN MSS51, MITOCHONDRIAL"/>
    <property type="match status" value="1"/>
</dbReference>
<accession>A0A0G4ICS7</accession>
<reference evidence="2" key="1">
    <citation type="submission" date="2014-11" db="EMBL/GenBank/DDBJ databases">
        <authorList>
            <person name="Otto D Thomas"/>
            <person name="Naeem Raeece"/>
        </authorList>
    </citation>
    <scope>NUCLEOTIDE SEQUENCE</scope>
</reference>
<evidence type="ECO:0000259" key="1">
    <source>
        <dbReference type="Pfam" id="PF20179"/>
    </source>
</evidence>
<protein>
    <recommendedName>
        <fullName evidence="1">Mitochondrial splicing suppressor 51-like C-terminal domain-containing protein</fullName>
    </recommendedName>
</protein>
<dbReference type="VEuPathDB" id="CryptoDB:Cvel_13241"/>
<dbReference type="AlphaFoldDB" id="A0A0G4ICS7"/>
<feature type="domain" description="Mitochondrial splicing suppressor 51-like C-terminal" evidence="1">
    <location>
        <begin position="286"/>
        <end position="455"/>
    </location>
</feature>
<name>A0A0G4ICS7_9ALVE</name>
<proteinExistence type="predicted"/>
<organism evidence="2">
    <name type="scientific">Chromera velia CCMP2878</name>
    <dbReference type="NCBI Taxonomy" id="1169474"/>
    <lineage>
        <taxon>Eukaryota</taxon>
        <taxon>Sar</taxon>
        <taxon>Alveolata</taxon>
        <taxon>Colpodellida</taxon>
        <taxon>Chromeraceae</taxon>
        <taxon>Chromera</taxon>
    </lineage>
</organism>
<evidence type="ECO:0000313" key="2">
    <source>
        <dbReference type="EMBL" id="CEM55021.1"/>
    </source>
</evidence>
<gene>
    <name evidence="2" type="ORF">Cvel_13241</name>
</gene>
<dbReference type="InterPro" id="IPR046824">
    <property type="entry name" value="Mss51-like_C"/>
</dbReference>
<dbReference type="PANTHER" id="PTHR28069">
    <property type="entry name" value="GH20023P"/>
    <property type="match status" value="1"/>
</dbReference>
<dbReference type="Pfam" id="PF20179">
    <property type="entry name" value="MSS51_C"/>
    <property type="match status" value="1"/>
</dbReference>